<dbReference type="AlphaFoldDB" id="A0AAV7UCT3"/>
<sequence length="139" mass="15182">MLYLNIPALFRLDPTAAFCVSRGWLRSWVRPPRPVEPGPFLPGPTRRGTLSAEAAASRDTDGFPTRWDLTRLPGRGGGRRRRYRRDVRLPLRLGGAVRAGAAFPASGEGIPPAALESWLYTPKKSDGIEQAFPCALSLG</sequence>
<proteinExistence type="predicted"/>
<keyword evidence="3" id="KW-1185">Reference proteome</keyword>
<gene>
    <name evidence="2" type="ORF">NDU88_003534</name>
</gene>
<evidence type="ECO:0000256" key="1">
    <source>
        <dbReference type="SAM" id="MobiDB-lite"/>
    </source>
</evidence>
<dbReference type="EMBL" id="JANPWB010000005">
    <property type="protein sequence ID" value="KAJ1186753.1"/>
    <property type="molecule type" value="Genomic_DNA"/>
</dbReference>
<organism evidence="2 3">
    <name type="scientific">Pleurodeles waltl</name>
    <name type="common">Iberian ribbed newt</name>
    <dbReference type="NCBI Taxonomy" id="8319"/>
    <lineage>
        <taxon>Eukaryota</taxon>
        <taxon>Metazoa</taxon>
        <taxon>Chordata</taxon>
        <taxon>Craniata</taxon>
        <taxon>Vertebrata</taxon>
        <taxon>Euteleostomi</taxon>
        <taxon>Amphibia</taxon>
        <taxon>Batrachia</taxon>
        <taxon>Caudata</taxon>
        <taxon>Salamandroidea</taxon>
        <taxon>Salamandridae</taxon>
        <taxon>Pleurodelinae</taxon>
        <taxon>Pleurodeles</taxon>
    </lineage>
</organism>
<reference evidence="2" key="1">
    <citation type="journal article" date="2022" name="bioRxiv">
        <title>Sequencing and chromosome-scale assembly of the giantPleurodeles waltlgenome.</title>
        <authorList>
            <person name="Brown T."/>
            <person name="Elewa A."/>
            <person name="Iarovenko S."/>
            <person name="Subramanian E."/>
            <person name="Araus A.J."/>
            <person name="Petzold A."/>
            <person name="Susuki M."/>
            <person name="Suzuki K.-i.T."/>
            <person name="Hayashi T."/>
            <person name="Toyoda A."/>
            <person name="Oliveira C."/>
            <person name="Osipova E."/>
            <person name="Leigh N.D."/>
            <person name="Simon A."/>
            <person name="Yun M.H."/>
        </authorList>
    </citation>
    <scope>NUCLEOTIDE SEQUENCE</scope>
    <source>
        <strain evidence="2">20211129_DDA</strain>
        <tissue evidence="2">Liver</tissue>
    </source>
</reference>
<protein>
    <submittedName>
        <fullName evidence="2">Uncharacterized protein</fullName>
    </submittedName>
</protein>
<accession>A0AAV7UCT3</accession>
<feature type="region of interest" description="Disordered" evidence="1">
    <location>
        <begin position="55"/>
        <end position="81"/>
    </location>
</feature>
<comment type="caution">
    <text evidence="2">The sequence shown here is derived from an EMBL/GenBank/DDBJ whole genome shotgun (WGS) entry which is preliminary data.</text>
</comment>
<evidence type="ECO:0000313" key="2">
    <source>
        <dbReference type="EMBL" id="KAJ1186753.1"/>
    </source>
</evidence>
<name>A0AAV7UCT3_PLEWA</name>
<evidence type="ECO:0000313" key="3">
    <source>
        <dbReference type="Proteomes" id="UP001066276"/>
    </source>
</evidence>
<dbReference type="Proteomes" id="UP001066276">
    <property type="component" value="Chromosome 3_1"/>
</dbReference>